<evidence type="ECO:0000256" key="1">
    <source>
        <dbReference type="SAM" id="MobiDB-lite"/>
    </source>
</evidence>
<dbReference type="Pfam" id="PF09130">
    <property type="entry name" value="DUF1932"/>
    <property type="match status" value="1"/>
</dbReference>
<proteinExistence type="predicted"/>
<evidence type="ECO:0000313" key="4">
    <source>
        <dbReference type="Proteomes" id="UP000001685"/>
    </source>
</evidence>
<name>B1VMG5_STRGG</name>
<feature type="compositionally biased region" description="Polar residues" evidence="1">
    <location>
        <begin position="46"/>
        <end position="59"/>
    </location>
</feature>
<dbReference type="Proteomes" id="UP000001685">
    <property type="component" value="Chromosome"/>
</dbReference>
<dbReference type="InterPro" id="IPR015814">
    <property type="entry name" value="Pgluconate_DH_NAD-bd_C"/>
</dbReference>
<dbReference type="InterPro" id="IPR013328">
    <property type="entry name" value="6PGD_dom2"/>
</dbReference>
<dbReference type="AlphaFoldDB" id="B1VMG5"/>
<reference evidence="4" key="1">
    <citation type="journal article" date="2008" name="J. Bacteriol.">
        <title>Genome sequence of the streptomycin-producing microorganism Streptomyces griseus IFO 13350.</title>
        <authorList>
            <person name="Ohnishi Y."/>
            <person name="Ishikawa J."/>
            <person name="Hara H."/>
            <person name="Suzuki H."/>
            <person name="Ikenoya M."/>
            <person name="Ikeda H."/>
            <person name="Yamashita A."/>
            <person name="Hattori M."/>
            <person name="Horinouchi S."/>
        </authorList>
    </citation>
    <scope>NUCLEOTIDE SEQUENCE [LARGE SCALE GENOMIC DNA]</scope>
    <source>
        <strain evidence="4">JCM 4626 / NBRC 13350</strain>
    </source>
</reference>
<evidence type="ECO:0000313" key="3">
    <source>
        <dbReference type="EMBL" id="BAG20275.1"/>
    </source>
</evidence>
<accession>B1VMG5</accession>
<dbReference type="RefSeq" id="WP_012379896.1">
    <property type="nucleotide sequence ID" value="NC_010572.1"/>
</dbReference>
<dbReference type="EMBL" id="AP009493">
    <property type="protein sequence ID" value="BAG20275.1"/>
    <property type="molecule type" value="Genomic_DNA"/>
</dbReference>
<protein>
    <recommendedName>
        <fullName evidence="2">Phosphogluconate dehydrogenase NAD-binding putative C-terminal domain-containing protein</fullName>
    </recommendedName>
</protein>
<feature type="domain" description="Phosphogluconate dehydrogenase NAD-binding putative C-terminal" evidence="2">
    <location>
        <begin position="1"/>
        <end position="39"/>
    </location>
</feature>
<gene>
    <name evidence="3" type="ordered locus">SGR_3446</name>
</gene>
<dbReference type="HOGENOM" id="CLU_2318886_0_0_11"/>
<dbReference type="KEGG" id="sgr:SGR_3446"/>
<evidence type="ECO:0000259" key="2">
    <source>
        <dbReference type="Pfam" id="PF09130"/>
    </source>
</evidence>
<organism evidence="3 4">
    <name type="scientific">Streptomyces griseus subsp. griseus (strain JCM 4626 / CBS 651.72 / NBRC 13350 / KCC S-0626 / ISP 5235)</name>
    <dbReference type="NCBI Taxonomy" id="455632"/>
    <lineage>
        <taxon>Bacteria</taxon>
        <taxon>Bacillati</taxon>
        <taxon>Actinomycetota</taxon>
        <taxon>Actinomycetes</taxon>
        <taxon>Kitasatosporales</taxon>
        <taxon>Streptomycetaceae</taxon>
        <taxon>Streptomyces</taxon>
    </lineage>
</organism>
<dbReference type="Gene3D" id="1.10.1040.10">
    <property type="entry name" value="N-(1-d-carboxylethyl)-l-norvaline Dehydrogenase, domain 2"/>
    <property type="match status" value="1"/>
</dbReference>
<sequence>MPSRARRWAPETAEVADTLRAADLPPETAEAKAQVLAFWEQVRASATSRSKMSLPSSGQGRACGRVRTTNKARVDDLGLSRGADDENRTRALSLGISGV</sequence>
<feature type="region of interest" description="Disordered" evidence="1">
    <location>
        <begin position="46"/>
        <end position="69"/>
    </location>
</feature>